<keyword evidence="6 8" id="KW-0418">Kinase</keyword>
<evidence type="ECO:0000313" key="12">
    <source>
        <dbReference type="Proteomes" id="UP000008366"/>
    </source>
</evidence>
<gene>
    <name evidence="8 11" type="primary">proB</name>
    <name evidence="11" type="ORF">KILIM_055_00310</name>
</gene>
<dbReference type="PROSITE" id="PS00902">
    <property type="entry name" value="GLUTAMATE_5_KINASE"/>
    <property type="match status" value="1"/>
</dbReference>
<dbReference type="AlphaFoldDB" id="K6VLG6"/>
<feature type="binding site" evidence="8">
    <location>
        <begin position="261"/>
        <end position="267"/>
    </location>
    <ligand>
        <name>ATP</name>
        <dbReference type="ChEBI" id="CHEBI:30616"/>
    </ligand>
</feature>
<dbReference type="PROSITE" id="PS50890">
    <property type="entry name" value="PUA"/>
    <property type="match status" value="1"/>
</dbReference>
<dbReference type="InterPro" id="IPR005715">
    <property type="entry name" value="Glu_5kinase/COase_Synthase"/>
</dbReference>
<keyword evidence="7 8" id="KW-0067">ATP-binding</keyword>
<dbReference type="NCBIfam" id="TIGR01027">
    <property type="entry name" value="proB"/>
    <property type="match status" value="1"/>
</dbReference>
<feature type="binding site" evidence="8">
    <location>
        <position position="188"/>
    </location>
    <ligand>
        <name>substrate</name>
    </ligand>
</feature>
<dbReference type="SUPFAM" id="SSF88697">
    <property type="entry name" value="PUA domain-like"/>
    <property type="match status" value="1"/>
</dbReference>
<dbReference type="InterPro" id="IPR011529">
    <property type="entry name" value="Glu_5kinase"/>
</dbReference>
<comment type="similarity">
    <text evidence="8">Belongs to the glutamate 5-kinase family.</text>
</comment>
<dbReference type="InterPro" id="IPR036393">
    <property type="entry name" value="AceGlu_kinase-like_sf"/>
</dbReference>
<evidence type="ECO:0000256" key="3">
    <source>
        <dbReference type="ARBA" id="ARBA00022650"/>
    </source>
</evidence>
<dbReference type="InterPro" id="IPR015947">
    <property type="entry name" value="PUA-like_sf"/>
</dbReference>
<dbReference type="PANTHER" id="PTHR43654:SF1">
    <property type="entry name" value="ISOPENTENYL PHOSPHATE KINASE"/>
    <property type="match status" value="1"/>
</dbReference>
<dbReference type="Pfam" id="PF01472">
    <property type="entry name" value="PUA"/>
    <property type="match status" value="1"/>
</dbReference>
<dbReference type="PIRSF" id="PIRSF000729">
    <property type="entry name" value="GK"/>
    <property type="match status" value="1"/>
</dbReference>
<evidence type="ECO:0000313" key="11">
    <source>
        <dbReference type="EMBL" id="GAB97063.1"/>
    </source>
</evidence>
<dbReference type="PANTHER" id="PTHR43654">
    <property type="entry name" value="GLUTAMATE 5-KINASE"/>
    <property type="match status" value="1"/>
</dbReference>
<dbReference type="InterPro" id="IPR041739">
    <property type="entry name" value="G5K_ProB"/>
</dbReference>
<evidence type="ECO:0000256" key="1">
    <source>
        <dbReference type="ARBA" id="ARBA00022490"/>
    </source>
</evidence>
<dbReference type="SUPFAM" id="SSF53633">
    <property type="entry name" value="Carbamate kinase-like"/>
    <property type="match status" value="1"/>
</dbReference>
<evidence type="ECO:0000256" key="2">
    <source>
        <dbReference type="ARBA" id="ARBA00022605"/>
    </source>
</evidence>
<feature type="binding site" evidence="8">
    <location>
        <position position="101"/>
    </location>
    <ligand>
        <name>substrate</name>
    </ligand>
</feature>
<dbReference type="Pfam" id="PF00696">
    <property type="entry name" value="AA_kinase"/>
    <property type="match status" value="1"/>
</dbReference>
<dbReference type="RefSeq" id="WP_006593595.1">
    <property type="nucleotide sequence ID" value="NZ_BAHD01000055.1"/>
</dbReference>
<feature type="compositionally biased region" description="Basic and acidic residues" evidence="9">
    <location>
        <begin position="13"/>
        <end position="29"/>
    </location>
</feature>
<dbReference type="UniPathway" id="UPA00098">
    <property type="reaction ID" value="UER00359"/>
</dbReference>
<comment type="catalytic activity">
    <reaction evidence="8">
        <text>L-glutamate + ATP = L-glutamyl 5-phosphate + ADP</text>
        <dbReference type="Rhea" id="RHEA:14877"/>
        <dbReference type="ChEBI" id="CHEBI:29985"/>
        <dbReference type="ChEBI" id="CHEBI:30616"/>
        <dbReference type="ChEBI" id="CHEBI:58274"/>
        <dbReference type="ChEBI" id="CHEBI:456216"/>
        <dbReference type="EC" id="2.7.2.11"/>
    </reaction>
</comment>
<reference evidence="11 12" key="1">
    <citation type="submission" date="2012-08" db="EMBL/GenBank/DDBJ databases">
        <title>Whole genome shotgun sequence of Kineosphaera limosa NBRC 100340.</title>
        <authorList>
            <person name="Yoshida I."/>
            <person name="Isaki S."/>
            <person name="Hosoyama A."/>
            <person name="Tsuchikane K."/>
            <person name="Katsumata H."/>
            <person name="Ando Y."/>
            <person name="Ohji S."/>
            <person name="Hamada M."/>
            <person name="Tamura T."/>
            <person name="Yamazoe A."/>
            <person name="Yamazaki S."/>
            <person name="Fujita N."/>
        </authorList>
    </citation>
    <scope>NUCLEOTIDE SEQUENCE [LARGE SCALE GENOMIC DNA]</scope>
    <source>
        <strain evidence="11 12">NBRC 100340</strain>
    </source>
</reference>
<evidence type="ECO:0000256" key="9">
    <source>
        <dbReference type="SAM" id="MobiDB-lite"/>
    </source>
</evidence>
<accession>K6VLG6</accession>
<feature type="domain" description="PUA" evidence="10">
    <location>
        <begin position="324"/>
        <end position="407"/>
    </location>
</feature>
<dbReference type="EC" id="2.7.2.11" evidence="8"/>
<dbReference type="InterPro" id="IPR001048">
    <property type="entry name" value="Asp/Glu/Uridylate_kinase"/>
</dbReference>
<dbReference type="Gene3D" id="3.40.1160.10">
    <property type="entry name" value="Acetylglutamate kinase-like"/>
    <property type="match status" value="1"/>
</dbReference>
<dbReference type="GO" id="GO:0005829">
    <property type="term" value="C:cytosol"/>
    <property type="evidence" value="ECO:0007669"/>
    <property type="project" value="TreeGrafter"/>
</dbReference>
<evidence type="ECO:0000259" key="10">
    <source>
        <dbReference type="SMART" id="SM00359"/>
    </source>
</evidence>
<organism evidence="11 12">
    <name type="scientific">Kineosphaera limosa NBRC 100340</name>
    <dbReference type="NCBI Taxonomy" id="1184609"/>
    <lineage>
        <taxon>Bacteria</taxon>
        <taxon>Bacillati</taxon>
        <taxon>Actinomycetota</taxon>
        <taxon>Actinomycetes</taxon>
        <taxon>Micrococcales</taxon>
        <taxon>Dermatophilaceae</taxon>
        <taxon>Kineosphaera</taxon>
    </lineage>
</organism>
<dbReference type="PRINTS" id="PR00474">
    <property type="entry name" value="GLU5KINASE"/>
</dbReference>
<dbReference type="InterPro" id="IPR019797">
    <property type="entry name" value="Glutamate_5-kinase_CS"/>
</dbReference>
<dbReference type="CDD" id="cd21157">
    <property type="entry name" value="PUA_G5K"/>
    <property type="match status" value="1"/>
</dbReference>
<keyword evidence="4 8" id="KW-0808">Transferase</keyword>
<keyword evidence="1 8" id="KW-0963">Cytoplasm</keyword>
<comment type="subcellular location">
    <subcellularLocation>
        <location evidence="8">Cytoplasm</location>
    </subcellularLocation>
</comment>
<evidence type="ECO:0000256" key="6">
    <source>
        <dbReference type="ARBA" id="ARBA00022777"/>
    </source>
</evidence>
<feature type="region of interest" description="Disordered" evidence="9">
    <location>
        <begin position="1"/>
        <end position="48"/>
    </location>
</feature>
<feature type="binding site" evidence="8">
    <location>
        <position position="61"/>
    </location>
    <ligand>
        <name>ATP</name>
        <dbReference type="ChEBI" id="CHEBI:30616"/>
    </ligand>
</feature>
<keyword evidence="2 8" id="KW-0028">Amino-acid biosynthesis</keyword>
<dbReference type="GO" id="GO:0005524">
    <property type="term" value="F:ATP binding"/>
    <property type="evidence" value="ECO:0007669"/>
    <property type="project" value="UniProtKB-KW"/>
</dbReference>
<dbReference type="InterPro" id="IPR002478">
    <property type="entry name" value="PUA"/>
</dbReference>
<comment type="function">
    <text evidence="8">Catalyzes the transfer of a phosphate group to glutamate to form L-glutamate 5-phosphate.</text>
</comment>
<dbReference type="InterPro" id="IPR001057">
    <property type="entry name" value="Glu/AcGlu_kinase"/>
</dbReference>
<dbReference type="GO" id="GO:0004349">
    <property type="term" value="F:glutamate 5-kinase activity"/>
    <property type="evidence" value="ECO:0007669"/>
    <property type="project" value="UniProtKB-UniRule"/>
</dbReference>
<comment type="pathway">
    <text evidence="8">Amino-acid biosynthesis; L-proline biosynthesis; L-glutamate 5-semialdehyde from L-glutamate: step 1/2.</text>
</comment>
<name>K6VLG6_9MICO</name>
<comment type="caution">
    <text evidence="11">The sequence shown here is derived from an EMBL/GenBank/DDBJ whole genome shotgun (WGS) entry which is preliminary data.</text>
</comment>
<dbReference type="InterPro" id="IPR036974">
    <property type="entry name" value="PUA_sf"/>
</dbReference>
<proteinExistence type="inferred from homology"/>
<feature type="binding site" evidence="8">
    <location>
        <begin position="220"/>
        <end position="221"/>
    </location>
    <ligand>
        <name>ATP</name>
        <dbReference type="ChEBI" id="CHEBI:30616"/>
    </ligand>
</feature>
<dbReference type="Gene3D" id="2.30.130.10">
    <property type="entry name" value="PUA domain"/>
    <property type="match status" value="1"/>
</dbReference>
<evidence type="ECO:0000256" key="8">
    <source>
        <dbReference type="HAMAP-Rule" id="MF_00456"/>
    </source>
</evidence>
<feature type="binding site" evidence="8">
    <location>
        <position position="200"/>
    </location>
    <ligand>
        <name>substrate</name>
    </ligand>
</feature>
<keyword evidence="3 8" id="KW-0641">Proline biosynthesis</keyword>
<keyword evidence="5 8" id="KW-0547">Nucleotide-binding</keyword>
<dbReference type="GO" id="GO:0055129">
    <property type="term" value="P:L-proline biosynthetic process"/>
    <property type="evidence" value="ECO:0007669"/>
    <property type="project" value="UniProtKB-UniRule"/>
</dbReference>
<sequence length="424" mass="44159">MSSPHQAPVPRNAQDDRDDLRDDSRDDSRTTPGPADSTDATQQAGLRARATVAGGSRLVVKVGSSSLTDPGGLLAVARLERLADALAVRRSSGTELVLVSSGAIAAGLGPLGMSSRPRDLAAQQAAASVGQGALVAAYSSAFGRHGLHVGLVLLTVDDLIRQQHYVNARRAVTRLLRLGVMPVVNENDAVATDEMRFGDNDRLAALVAHLVRADALVLLTDVDGLYDGPPSNPGSRPIATVRSPRDLEQVNLGGVGSRIGTGGMVTKVEAGRIATGAGITTVLAHSADVDGALAGQEVGTVFLPTSPRPASRMLWLAHASEPVGGLVIDDGAVRALREKGASLLPAGVVGVTGSFEQGSPVEIRDRHGRPVARGLVTFGSDELPRLLGRSTRWLGEVFGPDHAREVVHRDRLALLDYGRDATPS</sequence>
<evidence type="ECO:0000256" key="5">
    <source>
        <dbReference type="ARBA" id="ARBA00022741"/>
    </source>
</evidence>
<dbReference type="GO" id="GO:0003723">
    <property type="term" value="F:RNA binding"/>
    <property type="evidence" value="ECO:0007669"/>
    <property type="project" value="InterPro"/>
</dbReference>
<keyword evidence="12" id="KW-1185">Reference proteome</keyword>
<dbReference type="EMBL" id="BAHD01000055">
    <property type="protein sequence ID" value="GAB97063.1"/>
    <property type="molecule type" value="Genomic_DNA"/>
</dbReference>
<dbReference type="eggNOG" id="COG0263">
    <property type="taxonomic scope" value="Bacteria"/>
</dbReference>
<dbReference type="Proteomes" id="UP000008366">
    <property type="component" value="Unassembled WGS sequence"/>
</dbReference>
<dbReference type="FunFam" id="3.40.1160.10:FF:000018">
    <property type="entry name" value="Glutamate 5-kinase"/>
    <property type="match status" value="1"/>
</dbReference>
<dbReference type="HAMAP" id="MF_00456">
    <property type="entry name" value="ProB"/>
    <property type="match status" value="1"/>
</dbReference>
<dbReference type="STRING" id="1184609.KILIM_055_00310"/>
<evidence type="ECO:0000256" key="7">
    <source>
        <dbReference type="ARBA" id="ARBA00022840"/>
    </source>
</evidence>
<dbReference type="CDD" id="cd04242">
    <property type="entry name" value="AAK_G5K_ProB"/>
    <property type="match status" value="1"/>
</dbReference>
<dbReference type="SMART" id="SM00359">
    <property type="entry name" value="PUA"/>
    <property type="match status" value="1"/>
</dbReference>
<evidence type="ECO:0000256" key="4">
    <source>
        <dbReference type="ARBA" id="ARBA00022679"/>
    </source>
</evidence>
<protein>
    <recommendedName>
        <fullName evidence="8">Glutamate 5-kinase</fullName>
        <ecNumber evidence="8">2.7.2.11</ecNumber>
    </recommendedName>
    <alternativeName>
        <fullName evidence="8">Gamma-glutamyl kinase</fullName>
        <shortName evidence="8">GK</shortName>
    </alternativeName>
</protein>